<reference evidence="3" key="1">
    <citation type="submission" date="2017-02" db="EMBL/GenBank/DDBJ databases">
        <authorList>
            <person name="Varghese N."/>
            <person name="Submissions S."/>
        </authorList>
    </citation>
    <scope>NUCLEOTIDE SEQUENCE [LARGE SCALE GENOMIC DNA]</scope>
    <source>
        <strain evidence="3">ATCC 27862</strain>
    </source>
</reference>
<evidence type="ECO:0000313" key="3">
    <source>
        <dbReference type="Proteomes" id="UP000190389"/>
    </source>
</evidence>
<keyword evidence="1" id="KW-1133">Transmembrane helix</keyword>
<dbReference type="EMBL" id="FUXF01000003">
    <property type="protein sequence ID" value="SJZ43376.1"/>
    <property type="molecule type" value="Genomic_DNA"/>
</dbReference>
<dbReference type="RefSeq" id="WP_078746859.1">
    <property type="nucleotide sequence ID" value="NZ_CP137850.1"/>
</dbReference>
<evidence type="ECO:0000313" key="2">
    <source>
        <dbReference type="EMBL" id="SJZ43376.1"/>
    </source>
</evidence>
<sequence length="550" mass="64967">MAISSIIGVVIGVFVAIIFLTILFFAVLYYFYARSSSGIILFRLDPANKRVLRLSEKNYVFSTVFDAKKLKFKEFTFIPQDSFLNIIDPESSAYIKQFIDEGNKRKQRISFKFNEKSLKGLLSPFEKLIHYYDKISNAENNFILKIYPMDNGEYNCSITWKRTKQNPALIKKISVEENNFFEVPFKNENNIIIAFALKPYYINRHIETDFLEQLFESFDLNWKNTPIFKQNGFLFIVLKDKNKYTYNNYLTKIKEINVGINYNKCFIAATIFKNTRLSTEYAREMLIAKISYSLFNILNDCKNSDKYINLSLDFINTKEFKEFNNQLIRYRNENSLLNKDLNNMHIDYFPIRNYQSYKPSNLTVASVSNDSYDVTDNNWNTFFRNIPILNYEYEKYWYQYVEKTTDKNNQNLLVKISQEVYLNKELQNTKDTPICLIYAYNNVFDHLNLKKKIDENFRDSIPTALYIDEIDKALINIINDTKLKAIVIGEKITKHLNSTRVYFDCISIINLAANNNIKVIYENPPKNLDNLIIEKARVFACYYTDENTNK</sequence>
<dbReference type="AlphaFoldDB" id="A0A1T4KLU3"/>
<dbReference type="STRING" id="171291.SAMN02745154_00107"/>
<keyword evidence="1" id="KW-0812">Transmembrane</keyword>
<gene>
    <name evidence="2" type="ORF">SAMN02745154_00107</name>
</gene>
<protein>
    <submittedName>
        <fullName evidence="2">Uncharacterized protein</fullName>
    </submittedName>
</protein>
<name>A0A1T4KLU3_9BACT</name>
<evidence type="ECO:0000256" key="1">
    <source>
        <dbReference type="SAM" id="Phobius"/>
    </source>
</evidence>
<proteinExistence type="predicted"/>
<keyword evidence="1" id="KW-0472">Membrane</keyword>
<accession>A0A1T4KLU3</accession>
<dbReference type="OrthoDB" id="401165at2"/>
<organism evidence="2 3">
    <name type="scientific">Mycoplasmopsis verecunda</name>
    <dbReference type="NCBI Taxonomy" id="171291"/>
    <lineage>
        <taxon>Bacteria</taxon>
        <taxon>Bacillati</taxon>
        <taxon>Mycoplasmatota</taxon>
        <taxon>Mycoplasmoidales</taxon>
        <taxon>Metamycoplasmataceae</taxon>
        <taxon>Mycoplasmopsis</taxon>
    </lineage>
</organism>
<feature type="transmembrane region" description="Helical" evidence="1">
    <location>
        <begin position="6"/>
        <end position="32"/>
    </location>
</feature>
<dbReference type="Proteomes" id="UP000190389">
    <property type="component" value="Unassembled WGS sequence"/>
</dbReference>
<keyword evidence="3" id="KW-1185">Reference proteome</keyword>
<dbReference type="NCBIfam" id="NF045955">
    <property type="entry name" value="MHO_4530_fam"/>
    <property type="match status" value="1"/>
</dbReference>